<proteinExistence type="predicted"/>
<dbReference type="EMBL" id="BTRK01000006">
    <property type="protein sequence ID" value="GMR59897.1"/>
    <property type="molecule type" value="Genomic_DNA"/>
</dbReference>
<name>A0AAN5DC74_9BILA</name>
<evidence type="ECO:0000313" key="3">
    <source>
        <dbReference type="EMBL" id="GMR59897.1"/>
    </source>
</evidence>
<feature type="region of interest" description="Disordered" evidence="1">
    <location>
        <begin position="52"/>
        <end position="77"/>
    </location>
</feature>
<feature type="transmembrane region" description="Helical" evidence="2">
    <location>
        <begin position="6"/>
        <end position="26"/>
    </location>
</feature>
<evidence type="ECO:0000256" key="2">
    <source>
        <dbReference type="SAM" id="Phobius"/>
    </source>
</evidence>
<sequence length="121" mass="14126">LFVGLFYLGGLLIFIFILLLSLFTLVNVNEHYVYMMELVIRERVRRQRAIMQENEEDEEEEEEGEEGEEAVERPRRRVRLNSEERSLLGTDENTISTALSSRFPSISSLSFHSVESCPRRA</sequence>
<protein>
    <submittedName>
        <fullName evidence="3">Uncharacterized protein</fullName>
    </submittedName>
</protein>
<dbReference type="Proteomes" id="UP001328107">
    <property type="component" value="Unassembled WGS sequence"/>
</dbReference>
<gene>
    <name evidence="3" type="ORF">PMAYCL1PPCAC_30092</name>
</gene>
<feature type="compositionally biased region" description="Acidic residues" evidence="1">
    <location>
        <begin position="53"/>
        <end position="69"/>
    </location>
</feature>
<evidence type="ECO:0000313" key="4">
    <source>
        <dbReference type="Proteomes" id="UP001328107"/>
    </source>
</evidence>
<keyword evidence="2" id="KW-1133">Transmembrane helix</keyword>
<evidence type="ECO:0000256" key="1">
    <source>
        <dbReference type="SAM" id="MobiDB-lite"/>
    </source>
</evidence>
<organism evidence="3 4">
    <name type="scientific">Pristionchus mayeri</name>
    <dbReference type="NCBI Taxonomy" id="1317129"/>
    <lineage>
        <taxon>Eukaryota</taxon>
        <taxon>Metazoa</taxon>
        <taxon>Ecdysozoa</taxon>
        <taxon>Nematoda</taxon>
        <taxon>Chromadorea</taxon>
        <taxon>Rhabditida</taxon>
        <taxon>Rhabditina</taxon>
        <taxon>Diplogasteromorpha</taxon>
        <taxon>Diplogasteroidea</taxon>
        <taxon>Neodiplogasteridae</taxon>
        <taxon>Pristionchus</taxon>
    </lineage>
</organism>
<accession>A0AAN5DC74</accession>
<comment type="caution">
    <text evidence="3">The sequence shown here is derived from an EMBL/GenBank/DDBJ whole genome shotgun (WGS) entry which is preliminary data.</text>
</comment>
<feature type="non-terminal residue" evidence="3">
    <location>
        <position position="1"/>
    </location>
</feature>
<reference evidence="4" key="1">
    <citation type="submission" date="2022-10" db="EMBL/GenBank/DDBJ databases">
        <title>Genome assembly of Pristionchus species.</title>
        <authorList>
            <person name="Yoshida K."/>
            <person name="Sommer R.J."/>
        </authorList>
    </citation>
    <scope>NUCLEOTIDE SEQUENCE [LARGE SCALE GENOMIC DNA]</scope>
    <source>
        <strain evidence="4">RS5460</strain>
    </source>
</reference>
<feature type="non-terminal residue" evidence="3">
    <location>
        <position position="121"/>
    </location>
</feature>
<keyword evidence="2" id="KW-0812">Transmembrane</keyword>
<dbReference type="AlphaFoldDB" id="A0AAN5DC74"/>
<keyword evidence="2" id="KW-0472">Membrane</keyword>
<keyword evidence="4" id="KW-1185">Reference proteome</keyword>